<dbReference type="PANTHER" id="PTHR32120">
    <property type="entry name" value="SMALL RIBOSOMAL SUBUNIT BIOGENESIS GTPASE RSGA"/>
    <property type="match status" value="1"/>
</dbReference>
<dbReference type="InterPro" id="IPR027417">
    <property type="entry name" value="P-loop_NTPase"/>
</dbReference>
<evidence type="ECO:0000256" key="1">
    <source>
        <dbReference type="ARBA" id="ARBA00022490"/>
    </source>
</evidence>
<dbReference type="GO" id="GO:0005737">
    <property type="term" value="C:cytoplasm"/>
    <property type="evidence" value="ECO:0007669"/>
    <property type="project" value="UniProtKB-SubCell"/>
</dbReference>
<evidence type="ECO:0000256" key="9">
    <source>
        <dbReference type="ARBA" id="ARBA00023134"/>
    </source>
</evidence>
<dbReference type="Gene3D" id="3.40.50.300">
    <property type="entry name" value="P-loop containing nucleotide triphosphate hydrolases"/>
    <property type="match status" value="1"/>
</dbReference>
<comment type="function">
    <text evidence="10">One of several proteins that assist in the late maturation steps of the functional core of the 30S ribosomal subunit. Helps release RbfA from mature subunits. May play a role in the assembly of ribosomal proteins into the subunit. Circularly permuted GTPase that catalyzes slow GTP hydrolysis, GTPase activity is stimulated by the 30S ribosomal subunit.</text>
</comment>
<evidence type="ECO:0000259" key="12">
    <source>
        <dbReference type="PROSITE" id="PS51721"/>
    </source>
</evidence>
<reference evidence="13" key="2">
    <citation type="submission" date="2021-03" db="EMBL/GenBank/DDBJ databases">
        <authorList>
            <person name="Artuso I."/>
            <person name="Turrini P."/>
            <person name="Pirolo M."/>
            <person name="Lugli G.A."/>
            <person name="Ventura M."/>
            <person name="Visca P."/>
        </authorList>
    </citation>
    <scope>NUCLEOTIDE SEQUENCE</scope>
    <source>
        <strain evidence="13">LMG 26462</strain>
    </source>
</reference>
<keyword evidence="3 10" id="KW-0479">Metal-binding</keyword>
<keyword evidence="8 10" id="KW-0694">RNA-binding</keyword>
<dbReference type="Proteomes" id="UP001138921">
    <property type="component" value="Unassembled WGS sequence"/>
</dbReference>
<organism evidence="13 14">
    <name type="scientific">Aminobacter anthyllidis</name>
    <dbReference type="NCBI Taxonomy" id="1035067"/>
    <lineage>
        <taxon>Bacteria</taxon>
        <taxon>Pseudomonadati</taxon>
        <taxon>Pseudomonadota</taxon>
        <taxon>Alphaproteobacteria</taxon>
        <taxon>Hyphomicrobiales</taxon>
        <taxon>Phyllobacteriaceae</taxon>
        <taxon>Aminobacter</taxon>
    </lineage>
</organism>
<evidence type="ECO:0000313" key="13">
    <source>
        <dbReference type="EMBL" id="MBT1155930.1"/>
    </source>
</evidence>
<comment type="subcellular location">
    <subcellularLocation>
        <location evidence="10">Cytoplasm</location>
    </subcellularLocation>
</comment>
<keyword evidence="4 10" id="KW-0699">rRNA-binding</keyword>
<evidence type="ECO:0000256" key="6">
    <source>
        <dbReference type="ARBA" id="ARBA00022801"/>
    </source>
</evidence>
<dbReference type="AlphaFoldDB" id="A0A9X1AA10"/>
<dbReference type="EMBL" id="JAFLWW010000003">
    <property type="protein sequence ID" value="MBT1155930.1"/>
    <property type="molecule type" value="Genomic_DNA"/>
</dbReference>
<evidence type="ECO:0000256" key="3">
    <source>
        <dbReference type="ARBA" id="ARBA00022723"/>
    </source>
</evidence>
<keyword evidence="2 10" id="KW-0690">Ribosome biogenesis</keyword>
<dbReference type="CDD" id="cd01854">
    <property type="entry name" value="YjeQ_EngC"/>
    <property type="match status" value="1"/>
</dbReference>
<dbReference type="Gene3D" id="1.10.40.50">
    <property type="entry name" value="Probable gtpase engc, domain 3"/>
    <property type="match status" value="1"/>
</dbReference>
<dbReference type="Pfam" id="PF03193">
    <property type="entry name" value="RsgA_GTPase"/>
    <property type="match status" value="1"/>
</dbReference>
<dbReference type="PROSITE" id="PS50936">
    <property type="entry name" value="ENGC_GTPASE"/>
    <property type="match status" value="1"/>
</dbReference>
<dbReference type="HAMAP" id="MF_01820">
    <property type="entry name" value="GTPase_RsgA"/>
    <property type="match status" value="1"/>
</dbReference>
<dbReference type="RefSeq" id="WP_214388565.1">
    <property type="nucleotide sequence ID" value="NZ_JAFLWW010000003.1"/>
</dbReference>
<feature type="binding site" evidence="10">
    <location>
        <begin position="145"/>
        <end position="148"/>
    </location>
    <ligand>
        <name>GTP</name>
        <dbReference type="ChEBI" id="CHEBI:37565"/>
    </ligand>
</feature>
<feature type="binding site" evidence="10">
    <location>
        <position position="294"/>
    </location>
    <ligand>
        <name>Zn(2+)</name>
        <dbReference type="ChEBI" id="CHEBI:29105"/>
    </ligand>
</feature>
<evidence type="ECO:0000256" key="8">
    <source>
        <dbReference type="ARBA" id="ARBA00022884"/>
    </source>
</evidence>
<evidence type="ECO:0000256" key="5">
    <source>
        <dbReference type="ARBA" id="ARBA00022741"/>
    </source>
</evidence>
<comment type="subunit">
    <text evidence="10">Monomer. Associates with 30S ribosomal subunit, binds 16S rRNA.</text>
</comment>
<comment type="cofactor">
    <cofactor evidence="10">
        <name>Zn(2+)</name>
        <dbReference type="ChEBI" id="CHEBI:29105"/>
    </cofactor>
    <text evidence="10">Binds 1 zinc ion per subunit.</text>
</comment>
<accession>A0A9X1AA10</accession>
<keyword evidence="7 10" id="KW-0862">Zinc</keyword>
<evidence type="ECO:0000259" key="11">
    <source>
        <dbReference type="PROSITE" id="PS50936"/>
    </source>
</evidence>
<comment type="similarity">
    <text evidence="10">Belongs to the TRAFAC class YlqF/YawG GTPase family. RsgA subfamily.</text>
</comment>
<dbReference type="EC" id="3.6.1.-" evidence="10"/>
<gene>
    <name evidence="10 13" type="primary">rsgA</name>
    <name evidence="13" type="ORF">J1C56_10040</name>
</gene>
<feature type="binding site" evidence="10">
    <location>
        <position position="288"/>
    </location>
    <ligand>
        <name>Zn(2+)</name>
        <dbReference type="ChEBI" id="CHEBI:29105"/>
    </ligand>
</feature>
<protein>
    <recommendedName>
        <fullName evidence="10">Small ribosomal subunit biogenesis GTPase RsgA</fullName>
        <ecNumber evidence="10">3.6.1.-</ecNumber>
    </recommendedName>
</protein>
<evidence type="ECO:0000256" key="10">
    <source>
        <dbReference type="HAMAP-Rule" id="MF_01820"/>
    </source>
</evidence>
<dbReference type="InterPro" id="IPR010914">
    <property type="entry name" value="RsgA_GTPase_dom"/>
</dbReference>
<dbReference type="InterPro" id="IPR030378">
    <property type="entry name" value="G_CP_dom"/>
</dbReference>
<keyword evidence="5 10" id="KW-0547">Nucleotide-binding</keyword>
<evidence type="ECO:0000256" key="4">
    <source>
        <dbReference type="ARBA" id="ARBA00022730"/>
    </source>
</evidence>
<evidence type="ECO:0000256" key="7">
    <source>
        <dbReference type="ARBA" id="ARBA00022833"/>
    </source>
</evidence>
<dbReference type="InterPro" id="IPR004881">
    <property type="entry name" value="Ribosome_biogen_GTPase_RsgA"/>
</dbReference>
<name>A0A9X1AA10_9HYPH</name>
<dbReference type="GO" id="GO:0005525">
    <property type="term" value="F:GTP binding"/>
    <property type="evidence" value="ECO:0007669"/>
    <property type="project" value="UniProtKB-UniRule"/>
</dbReference>
<dbReference type="GO" id="GO:0019843">
    <property type="term" value="F:rRNA binding"/>
    <property type="evidence" value="ECO:0007669"/>
    <property type="project" value="UniProtKB-KW"/>
</dbReference>
<proteinExistence type="inferred from homology"/>
<dbReference type="PROSITE" id="PS51721">
    <property type="entry name" value="G_CP"/>
    <property type="match status" value="1"/>
</dbReference>
<dbReference type="GO" id="GO:0046872">
    <property type="term" value="F:metal ion binding"/>
    <property type="evidence" value="ECO:0007669"/>
    <property type="project" value="UniProtKB-KW"/>
</dbReference>
<feature type="binding site" evidence="10">
    <location>
        <position position="286"/>
    </location>
    <ligand>
        <name>Zn(2+)</name>
        <dbReference type="ChEBI" id="CHEBI:29105"/>
    </ligand>
</feature>
<feature type="domain" description="CP-type G" evidence="12">
    <location>
        <begin position="100"/>
        <end position="258"/>
    </location>
</feature>
<keyword evidence="9 10" id="KW-0342">GTP-binding</keyword>
<keyword evidence="1 10" id="KW-0963">Cytoplasm</keyword>
<keyword evidence="14" id="KW-1185">Reference proteome</keyword>
<feature type="binding site" evidence="10">
    <location>
        <begin position="197"/>
        <end position="205"/>
    </location>
    <ligand>
        <name>GTP</name>
        <dbReference type="ChEBI" id="CHEBI:37565"/>
    </ligand>
</feature>
<evidence type="ECO:0000256" key="2">
    <source>
        <dbReference type="ARBA" id="ARBA00022517"/>
    </source>
</evidence>
<keyword evidence="6 10" id="KW-0378">Hydrolase</keyword>
<feature type="binding site" evidence="10">
    <location>
        <position position="281"/>
    </location>
    <ligand>
        <name>Zn(2+)</name>
        <dbReference type="ChEBI" id="CHEBI:29105"/>
    </ligand>
</feature>
<dbReference type="NCBIfam" id="TIGR00157">
    <property type="entry name" value="ribosome small subunit-dependent GTPase A"/>
    <property type="match status" value="1"/>
</dbReference>
<reference evidence="13" key="1">
    <citation type="journal article" date="2021" name="Microorganisms">
        <title>Phylogenomic Reconstruction and Metabolic Potential of the Genus Aminobacter.</title>
        <authorList>
            <person name="Artuso I."/>
            <person name="Turrini P."/>
            <person name="Pirolo M."/>
            <person name="Lugli G.A."/>
            <person name="Ventura M."/>
            <person name="Visca P."/>
        </authorList>
    </citation>
    <scope>NUCLEOTIDE SEQUENCE</scope>
    <source>
        <strain evidence="13">LMG 26462</strain>
    </source>
</reference>
<dbReference type="PANTHER" id="PTHR32120:SF10">
    <property type="entry name" value="SMALL RIBOSOMAL SUBUNIT BIOGENESIS GTPASE RSGA"/>
    <property type="match status" value="1"/>
</dbReference>
<evidence type="ECO:0000313" key="14">
    <source>
        <dbReference type="Proteomes" id="UP001138921"/>
    </source>
</evidence>
<dbReference type="GO" id="GO:0003924">
    <property type="term" value="F:GTPase activity"/>
    <property type="evidence" value="ECO:0007669"/>
    <property type="project" value="UniProtKB-UniRule"/>
</dbReference>
<dbReference type="SUPFAM" id="SSF52540">
    <property type="entry name" value="P-loop containing nucleoside triphosphate hydrolases"/>
    <property type="match status" value="1"/>
</dbReference>
<feature type="domain" description="EngC GTPase" evidence="11">
    <location>
        <begin position="106"/>
        <end position="256"/>
    </location>
</feature>
<comment type="caution">
    <text evidence="13">The sequence shown here is derived from an EMBL/GenBank/DDBJ whole genome shotgun (WGS) entry which is preliminary data.</text>
</comment>
<sequence length="331" mass="35152">MALIEPIHHAELIGLGWSSFFGDQVGVEEASLVPVRIAHVHRARMSGQSIMGAVNLTLPANSVTGDYAVGDFVLAEPGDFLVRRRLDRTSLLTRRMGDGSTQLSGANIDTLFIVTSCNGDFNVPRLERYLAMAGQAEIAPVLVLTKADTANDAAPFLAQAADLARDLPVVVVDPRRPDALAKLQTWFGLGRTVALTGSSGVGKSTLVNTLAASGGGTAQLTGAIRAHDSTGRHTTTARSLHPVEGGGWVLDSPGIRTVHLGDVADGLDVVFAEIIELATQCKFSDCTHSHEPSCAVLSALARGGIDPERFSRWRKLHDENTAARAPKRGRR</sequence>
<dbReference type="GO" id="GO:0042274">
    <property type="term" value="P:ribosomal small subunit biogenesis"/>
    <property type="evidence" value="ECO:0007669"/>
    <property type="project" value="UniProtKB-UniRule"/>
</dbReference>